<evidence type="ECO:0000313" key="3">
    <source>
        <dbReference type="EMBL" id="KAK9049253.1"/>
    </source>
</evidence>
<dbReference type="EMBL" id="JBCNJP010007580">
    <property type="protein sequence ID" value="KAK9049253.1"/>
    <property type="molecule type" value="Genomic_DNA"/>
</dbReference>
<dbReference type="Proteomes" id="UP001408789">
    <property type="component" value="Unassembled WGS sequence"/>
</dbReference>
<reference evidence="3 4" key="1">
    <citation type="submission" date="2024-04" db="EMBL/GenBank/DDBJ databases">
        <title>The reference genome of an endangered Asteraceae, Deinandra increscens subsp. villosa, native to the Central Coast of California.</title>
        <authorList>
            <person name="Guilliams M."/>
            <person name="Hasenstab-Lehman K."/>
            <person name="Meyer R."/>
            <person name="Mcevoy S."/>
        </authorList>
    </citation>
    <scope>NUCLEOTIDE SEQUENCE [LARGE SCALE GENOMIC DNA]</scope>
    <source>
        <tissue evidence="3">Leaf</tissue>
    </source>
</reference>
<sequence length="342" mass="38863">MKKNGSYYEHGKDVVTENSKEAEVLMEQIDATQQDHDRIAAATERGLGIHASSGAPVRLYNDLPDIKSLSGCYLLLKDDDSVVGRGRVYPTSERIIHGRPIADGFMKVHIDFVFDNYCSSDVPPGTQTDEFKKMGDAKGQFIQWPRKLIKIMNTDSFGQSSIDQSQNVSVPTSQSTHCVNDEQPQPQHTLSPAYRPQYDETYSYQNQQANEFQDEGTFSRQESDINLMDMLTGSYPLQWTDVGHGLPQQVHPSHVNAIDPIIIEDNKIASLLTKIKQWKKSKSMHRLAEKLALLSNETLSIRMISPRGMYADFIFETIHIQSMLRLCLNKWEDADILSWFEM</sequence>
<feature type="region of interest" description="Disordered" evidence="1">
    <location>
        <begin position="160"/>
        <end position="193"/>
    </location>
</feature>
<feature type="compositionally biased region" description="Polar residues" evidence="1">
    <location>
        <begin position="160"/>
        <end position="190"/>
    </location>
</feature>
<proteinExistence type="predicted"/>
<dbReference type="PANTHER" id="PTHR33018:SF34">
    <property type="entry name" value="OS02G0472350 PROTEIN"/>
    <property type="match status" value="1"/>
</dbReference>
<dbReference type="AlphaFoldDB" id="A0AAP0C998"/>
<accession>A0AAP0C998</accession>
<organism evidence="3 4">
    <name type="scientific">Deinandra increscens subsp. villosa</name>
    <dbReference type="NCBI Taxonomy" id="3103831"/>
    <lineage>
        <taxon>Eukaryota</taxon>
        <taxon>Viridiplantae</taxon>
        <taxon>Streptophyta</taxon>
        <taxon>Embryophyta</taxon>
        <taxon>Tracheophyta</taxon>
        <taxon>Spermatophyta</taxon>
        <taxon>Magnoliopsida</taxon>
        <taxon>eudicotyledons</taxon>
        <taxon>Gunneridae</taxon>
        <taxon>Pentapetalae</taxon>
        <taxon>asterids</taxon>
        <taxon>campanulids</taxon>
        <taxon>Asterales</taxon>
        <taxon>Asteraceae</taxon>
        <taxon>Asteroideae</taxon>
        <taxon>Heliantheae alliance</taxon>
        <taxon>Madieae</taxon>
        <taxon>Madiinae</taxon>
        <taxon>Deinandra</taxon>
    </lineage>
</organism>
<dbReference type="PANTHER" id="PTHR33018">
    <property type="entry name" value="OS10G0338966 PROTEIN-RELATED"/>
    <property type="match status" value="1"/>
</dbReference>
<gene>
    <name evidence="3" type="ORF">SSX86_031780</name>
</gene>
<dbReference type="Pfam" id="PF26133">
    <property type="entry name" value="DUF8039"/>
    <property type="match status" value="1"/>
</dbReference>
<dbReference type="InterPro" id="IPR058352">
    <property type="entry name" value="DUF8039"/>
</dbReference>
<keyword evidence="4" id="KW-1185">Reference proteome</keyword>
<name>A0AAP0C998_9ASTR</name>
<evidence type="ECO:0000313" key="4">
    <source>
        <dbReference type="Proteomes" id="UP001408789"/>
    </source>
</evidence>
<comment type="caution">
    <text evidence="3">The sequence shown here is derived from an EMBL/GenBank/DDBJ whole genome shotgun (WGS) entry which is preliminary data.</text>
</comment>
<evidence type="ECO:0000259" key="2">
    <source>
        <dbReference type="Pfam" id="PF26133"/>
    </source>
</evidence>
<evidence type="ECO:0000256" key="1">
    <source>
        <dbReference type="SAM" id="MobiDB-lite"/>
    </source>
</evidence>
<feature type="domain" description="DUF8039" evidence="2">
    <location>
        <begin position="63"/>
        <end position="151"/>
    </location>
</feature>
<protein>
    <recommendedName>
        <fullName evidence="2">DUF8039 domain-containing protein</fullName>
    </recommendedName>
</protein>